<dbReference type="Proteomes" id="UP000235786">
    <property type="component" value="Unassembled WGS sequence"/>
</dbReference>
<proteinExistence type="predicted"/>
<evidence type="ECO:0000313" key="3">
    <source>
        <dbReference type="Proteomes" id="UP000235786"/>
    </source>
</evidence>
<dbReference type="OrthoDB" id="10538922at2759"/>
<dbReference type="AlphaFoldDB" id="A0A2J6QTY8"/>
<accession>A0A2J6QTY8</accession>
<evidence type="ECO:0000313" key="2">
    <source>
        <dbReference type="EMBL" id="PMD29735.1"/>
    </source>
</evidence>
<reference evidence="2 3" key="1">
    <citation type="submission" date="2016-04" db="EMBL/GenBank/DDBJ databases">
        <title>A degradative enzymes factory behind the ericoid mycorrhizal symbiosis.</title>
        <authorList>
            <consortium name="DOE Joint Genome Institute"/>
            <person name="Martino E."/>
            <person name="Morin E."/>
            <person name="Grelet G."/>
            <person name="Kuo A."/>
            <person name="Kohler A."/>
            <person name="Daghino S."/>
            <person name="Barry K."/>
            <person name="Choi C."/>
            <person name="Cichocki N."/>
            <person name="Clum A."/>
            <person name="Copeland A."/>
            <person name="Hainaut M."/>
            <person name="Haridas S."/>
            <person name="Labutti K."/>
            <person name="Lindquist E."/>
            <person name="Lipzen A."/>
            <person name="Khouja H.-R."/>
            <person name="Murat C."/>
            <person name="Ohm R."/>
            <person name="Olson A."/>
            <person name="Spatafora J."/>
            <person name="Veneault-Fourrey C."/>
            <person name="Henrissat B."/>
            <person name="Grigoriev I."/>
            <person name="Martin F."/>
            <person name="Perotto S."/>
        </authorList>
    </citation>
    <scope>NUCLEOTIDE SEQUENCE [LARGE SCALE GENOMIC DNA]</scope>
    <source>
        <strain evidence="2 3">F</strain>
    </source>
</reference>
<gene>
    <name evidence="2" type="ORF">L207DRAFT_593296</name>
</gene>
<sequence>MSDLSTLSQGTAPVYTPTASGIGSLHNDQSMVDTPTSGEKQSSNLPPTNSTTTAPYDGPDTVLAIFRYEFTTLPRSYGSSNFTLKDHPLEWPVITGFEDNGAAKLLLVIFWATVLDPKKTDNFSPVGFWNLAGEYAHSVLFDFLGAPEQYLGWVQNMKQRSKGSLHGVVSGDGQKFFLVTRYNLFVWLSDNEGLELAKHVIGELPTLKLELI</sequence>
<name>A0A2J6QTY8_HYAVF</name>
<organism evidence="2 3">
    <name type="scientific">Hyaloscypha variabilis (strain UAMH 11265 / GT02V1 / F)</name>
    <name type="common">Meliniomyces variabilis</name>
    <dbReference type="NCBI Taxonomy" id="1149755"/>
    <lineage>
        <taxon>Eukaryota</taxon>
        <taxon>Fungi</taxon>
        <taxon>Dikarya</taxon>
        <taxon>Ascomycota</taxon>
        <taxon>Pezizomycotina</taxon>
        <taxon>Leotiomycetes</taxon>
        <taxon>Helotiales</taxon>
        <taxon>Hyaloscyphaceae</taxon>
        <taxon>Hyaloscypha</taxon>
        <taxon>Hyaloscypha variabilis</taxon>
    </lineage>
</organism>
<feature type="region of interest" description="Disordered" evidence="1">
    <location>
        <begin position="1"/>
        <end position="56"/>
    </location>
</feature>
<feature type="compositionally biased region" description="Polar residues" evidence="1">
    <location>
        <begin position="1"/>
        <end position="41"/>
    </location>
</feature>
<keyword evidence="3" id="KW-1185">Reference proteome</keyword>
<protein>
    <submittedName>
        <fullName evidence="2">Uncharacterized protein</fullName>
    </submittedName>
</protein>
<evidence type="ECO:0000256" key="1">
    <source>
        <dbReference type="SAM" id="MobiDB-lite"/>
    </source>
</evidence>
<feature type="compositionally biased region" description="Low complexity" evidence="1">
    <location>
        <begin position="42"/>
        <end position="53"/>
    </location>
</feature>
<dbReference type="EMBL" id="KZ613972">
    <property type="protein sequence ID" value="PMD29735.1"/>
    <property type="molecule type" value="Genomic_DNA"/>
</dbReference>